<evidence type="ECO:0000313" key="2">
    <source>
        <dbReference type="Proteomes" id="UP001345963"/>
    </source>
</evidence>
<dbReference type="Proteomes" id="UP001345963">
    <property type="component" value="Unassembled WGS sequence"/>
</dbReference>
<comment type="caution">
    <text evidence="1">The sequence shown here is derived from an EMBL/GenBank/DDBJ whole genome shotgun (WGS) entry which is preliminary data.</text>
</comment>
<reference evidence="1 2" key="1">
    <citation type="submission" date="2021-07" db="EMBL/GenBank/DDBJ databases">
        <authorList>
            <person name="Palmer J.M."/>
        </authorList>
    </citation>
    <scope>NUCLEOTIDE SEQUENCE [LARGE SCALE GENOMIC DNA]</scope>
    <source>
        <strain evidence="1 2">AT_MEX2019</strain>
        <tissue evidence="1">Muscle</tissue>
    </source>
</reference>
<organism evidence="1 2">
    <name type="scientific">Ataeniobius toweri</name>
    <dbReference type="NCBI Taxonomy" id="208326"/>
    <lineage>
        <taxon>Eukaryota</taxon>
        <taxon>Metazoa</taxon>
        <taxon>Chordata</taxon>
        <taxon>Craniata</taxon>
        <taxon>Vertebrata</taxon>
        <taxon>Euteleostomi</taxon>
        <taxon>Actinopterygii</taxon>
        <taxon>Neopterygii</taxon>
        <taxon>Teleostei</taxon>
        <taxon>Neoteleostei</taxon>
        <taxon>Acanthomorphata</taxon>
        <taxon>Ovalentaria</taxon>
        <taxon>Atherinomorphae</taxon>
        <taxon>Cyprinodontiformes</taxon>
        <taxon>Goodeidae</taxon>
        <taxon>Ataeniobius</taxon>
    </lineage>
</organism>
<gene>
    <name evidence="1" type="ORF">ATANTOWER_019421</name>
</gene>
<keyword evidence="2" id="KW-1185">Reference proteome</keyword>
<name>A0ABU7CHM1_9TELE</name>
<dbReference type="EMBL" id="JAHUTI010092578">
    <property type="protein sequence ID" value="MED6262442.1"/>
    <property type="molecule type" value="Genomic_DNA"/>
</dbReference>
<evidence type="ECO:0000313" key="1">
    <source>
        <dbReference type="EMBL" id="MED6262442.1"/>
    </source>
</evidence>
<sequence>MTQLGGKRVADSLSISTGENCRERASGLMFLEPGRKEMERLNREKNRNQWDATLQVASHWSKEDYFVTVRVARSHIIQAKLVILFQYVERGEQKSIMHCVVFLLLDCNFISNTH</sequence>
<proteinExistence type="predicted"/>
<protein>
    <submittedName>
        <fullName evidence="1">Uncharacterized protein</fullName>
    </submittedName>
</protein>
<accession>A0ABU7CHM1</accession>